<evidence type="ECO:0000256" key="6">
    <source>
        <dbReference type="PIRSR" id="PIRSR000025-1"/>
    </source>
</evidence>
<keyword evidence="1" id="KW-0813">Transport</keyword>
<feature type="binding site" description="axial binding residue" evidence="7">
    <location>
        <position position="65"/>
    </location>
    <ligand>
        <name>heme c</name>
        <dbReference type="ChEBI" id="CHEBI:61717"/>
    </ligand>
    <ligandPart>
        <name>Fe</name>
        <dbReference type="ChEBI" id="CHEBI:18248"/>
    </ligandPart>
</feature>
<keyword evidence="3 7" id="KW-0479">Metal-binding</keyword>
<evidence type="ECO:0000313" key="10">
    <source>
        <dbReference type="EMBL" id="KUP06010.1"/>
    </source>
</evidence>
<dbReference type="EMBL" id="LDYG01000031">
    <property type="protein sequence ID" value="KUP06010.1"/>
    <property type="molecule type" value="Genomic_DNA"/>
</dbReference>
<dbReference type="Proteomes" id="UP000074108">
    <property type="component" value="Unassembled WGS sequence"/>
</dbReference>
<feature type="transmembrane region" description="Helical" evidence="8">
    <location>
        <begin position="6"/>
        <end position="25"/>
    </location>
</feature>
<dbReference type="InterPro" id="IPR009056">
    <property type="entry name" value="Cyt_c-like_dom"/>
</dbReference>
<feature type="binding site" description="covalent" evidence="6">
    <location>
        <position position="61"/>
    </location>
    <ligand>
        <name>heme c</name>
        <dbReference type="ChEBI" id="CHEBI:61717"/>
    </ligand>
</feature>
<keyword evidence="2 6" id="KW-0349">Heme</keyword>
<keyword evidence="11" id="KW-1185">Reference proteome</keyword>
<keyword evidence="8" id="KW-0472">Membrane</keyword>
<dbReference type="NCBIfam" id="NF045773">
    <property type="entry name" value="cytochro_C550"/>
    <property type="match status" value="1"/>
</dbReference>
<reference evidence="10 11" key="1">
    <citation type="journal article" date="2016" name="Front. Microbiol.">
        <title>Microevolution Analysis of Bacillus coahuilensis Unveils Differences in Phosphorus Acquisition Strategies and Their Regulation.</title>
        <authorList>
            <person name="Gomez-Lunar Z."/>
            <person name="Hernandez-Gonzalez I."/>
            <person name="Rodriguez-Torres M.D."/>
            <person name="Souza V."/>
            <person name="Olmedo-Alvarez G."/>
        </authorList>
    </citation>
    <scope>NUCLEOTIDE SEQUENCE [LARGE SCALE GENOMIC DNA]</scope>
    <source>
        <strain evidence="11">p1.1.43</strain>
    </source>
</reference>
<organism evidence="10 11">
    <name type="scientific">Bacillus coahuilensis p1.1.43</name>
    <dbReference type="NCBI Taxonomy" id="1150625"/>
    <lineage>
        <taxon>Bacteria</taxon>
        <taxon>Bacillati</taxon>
        <taxon>Bacillota</taxon>
        <taxon>Bacilli</taxon>
        <taxon>Bacillales</taxon>
        <taxon>Bacillaceae</taxon>
        <taxon>Bacillus</taxon>
    </lineage>
</organism>
<dbReference type="PROSITE" id="PS51007">
    <property type="entry name" value="CYTC"/>
    <property type="match status" value="1"/>
</dbReference>
<evidence type="ECO:0000259" key="9">
    <source>
        <dbReference type="PROSITE" id="PS51007"/>
    </source>
</evidence>
<evidence type="ECO:0000256" key="3">
    <source>
        <dbReference type="ARBA" id="ARBA00022723"/>
    </source>
</evidence>
<dbReference type="GO" id="GO:0016020">
    <property type="term" value="C:membrane"/>
    <property type="evidence" value="ECO:0007669"/>
    <property type="project" value="InterPro"/>
</dbReference>
<keyword evidence="4" id="KW-0249">Electron transport</keyword>
<evidence type="ECO:0000256" key="5">
    <source>
        <dbReference type="ARBA" id="ARBA00023004"/>
    </source>
</evidence>
<dbReference type="PANTHER" id="PTHR37823:SF2">
    <property type="entry name" value="CYTOCHROME C-550"/>
    <property type="match status" value="1"/>
</dbReference>
<sequence length="121" mass="12662">MNRNPIIPFLLIMVMGIGLVFFLSLEGLGNQGELAHEGEETTEGGETAAGFDPEAHYQSACIGCHGGNYEGGVGPTLIGVGDKYSAEELSDILINGKGAMPGNLVPADNVEAIVEWLTTLE</sequence>
<dbReference type="AlphaFoldDB" id="A0A147K7F3"/>
<dbReference type="Pfam" id="PF13442">
    <property type="entry name" value="Cytochrome_CBB3"/>
    <property type="match status" value="1"/>
</dbReference>
<name>A0A147K7F3_9BACI</name>
<dbReference type="STRING" id="1150625.Q75_10140"/>
<dbReference type="InterPro" id="IPR054780">
    <property type="entry name" value="Cytochro_C550_firm"/>
</dbReference>
<gene>
    <name evidence="10" type="ORF">Q75_10140</name>
</gene>
<evidence type="ECO:0000313" key="11">
    <source>
        <dbReference type="Proteomes" id="UP000074108"/>
    </source>
</evidence>
<comment type="PTM">
    <text evidence="6">Binds 1 heme c group covalently per subunit.</text>
</comment>
<feature type="binding site" description="axial binding residue" evidence="7">
    <location>
        <position position="100"/>
    </location>
    <ligand>
        <name>heme c</name>
        <dbReference type="ChEBI" id="CHEBI:61717"/>
    </ligand>
    <ligandPart>
        <name>Fe</name>
        <dbReference type="ChEBI" id="CHEBI:18248"/>
    </ligandPart>
</feature>
<dbReference type="InterPro" id="IPR051811">
    <property type="entry name" value="Cytochrome_c550/c551-like"/>
</dbReference>
<dbReference type="PATRIC" id="fig|1150625.3.peg.2161"/>
<evidence type="ECO:0000256" key="1">
    <source>
        <dbReference type="ARBA" id="ARBA00022448"/>
    </source>
</evidence>
<keyword evidence="8" id="KW-1133">Transmembrane helix</keyword>
<evidence type="ECO:0000256" key="2">
    <source>
        <dbReference type="ARBA" id="ARBA00022617"/>
    </source>
</evidence>
<dbReference type="OrthoDB" id="7933886at2"/>
<dbReference type="PANTHER" id="PTHR37823">
    <property type="entry name" value="CYTOCHROME C-553-LIKE"/>
    <property type="match status" value="1"/>
</dbReference>
<dbReference type="GO" id="GO:0005506">
    <property type="term" value="F:iron ion binding"/>
    <property type="evidence" value="ECO:0007669"/>
    <property type="project" value="InterPro"/>
</dbReference>
<dbReference type="SUPFAM" id="SSF46626">
    <property type="entry name" value="Cytochrome c"/>
    <property type="match status" value="1"/>
</dbReference>
<proteinExistence type="predicted"/>
<keyword evidence="5 7" id="KW-0408">Iron</keyword>
<feature type="binding site" description="covalent" evidence="6">
    <location>
        <position position="64"/>
    </location>
    <ligand>
        <name>heme c</name>
        <dbReference type="ChEBI" id="CHEBI:61717"/>
    </ligand>
</feature>
<protein>
    <submittedName>
        <fullName evidence="10">Cytochrome C</fullName>
    </submittedName>
</protein>
<evidence type="ECO:0000256" key="4">
    <source>
        <dbReference type="ARBA" id="ARBA00022982"/>
    </source>
</evidence>
<feature type="domain" description="Cytochrome c" evidence="9">
    <location>
        <begin position="39"/>
        <end position="121"/>
    </location>
</feature>
<dbReference type="InterPro" id="IPR012218">
    <property type="entry name" value="Cyt_c_BACSU-c550-type"/>
</dbReference>
<dbReference type="Gene3D" id="1.10.760.10">
    <property type="entry name" value="Cytochrome c-like domain"/>
    <property type="match status" value="1"/>
</dbReference>
<keyword evidence="8" id="KW-0812">Transmembrane</keyword>
<dbReference type="GO" id="GO:0009055">
    <property type="term" value="F:electron transfer activity"/>
    <property type="evidence" value="ECO:0007669"/>
    <property type="project" value="InterPro"/>
</dbReference>
<evidence type="ECO:0000256" key="7">
    <source>
        <dbReference type="PIRSR" id="PIRSR000025-2"/>
    </source>
</evidence>
<dbReference type="PIRSF" id="PIRSF000025">
    <property type="entry name" value="Cytc_Bsub_c550"/>
    <property type="match status" value="1"/>
</dbReference>
<comment type="caution">
    <text evidence="10">The sequence shown here is derived from an EMBL/GenBank/DDBJ whole genome shotgun (WGS) entry which is preliminary data.</text>
</comment>
<dbReference type="RefSeq" id="WP_059351280.1">
    <property type="nucleotide sequence ID" value="NZ_LDYG01000031.1"/>
</dbReference>
<dbReference type="InterPro" id="IPR036909">
    <property type="entry name" value="Cyt_c-like_dom_sf"/>
</dbReference>
<evidence type="ECO:0000256" key="8">
    <source>
        <dbReference type="SAM" id="Phobius"/>
    </source>
</evidence>
<accession>A0A147K7F3</accession>
<dbReference type="GO" id="GO:0020037">
    <property type="term" value="F:heme binding"/>
    <property type="evidence" value="ECO:0007669"/>
    <property type="project" value="InterPro"/>
</dbReference>